<accession>A0A2T2WUH5</accession>
<proteinExistence type="inferred from homology"/>
<dbReference type="EMBL" id="PXYT01000048">
    <property type="protein sequence ID" value="PSR25880.1"/>
    <property type="molecule type" value="Genomic_DNA"/>
</dbReference>
<sequence length="346" mass="38721">MAFYPQFFRIGSHHGGRRCSSGKGTRRVAQINGHASRITLVSILVTGADGFLGQWVVKELVRNRLDAVAWNGPQAYDNAIDLLDRDRVLDGMKASQPRVVLHLAGASSVAQSWQDPGGAIAINVLGTLNLWQAARETNVDRFIYVSSAEVYAVDEKDIEPIKESRQCDPRNPYATSKHATEQLLGELSAQSSTKVVILRPFNIVGPGQRAGFVLTDFAREIIRVKKENRRRLLTGNLDVIRDFLDVRDAVRAYRLLCTENYQGHVFNICSGIGRPLQDVIQAMLHLAGLPQVDIQRDVSKYRPNDRPVLIGNRSALSQTIDWVPTIPWERTLTDILAYEDNNRDKL</sequence>
<evidence type="ECO:0000313" key="4">
    <source>
        <dbReference type="Proteomes" id="UP000242699"/>
    </source>
</evidence>
<dbReference type="Gene3D" id="3.90.25.10">
    <property type="entry name" value="UDP-galactose 4-epimerase, domain 1"/>
    <property type="match status" value="1"/>
</dbReference>
<evidence type="ECO:0000259" key="2">
    <source>
        <dbReference type="Pfam" id="PF01370"/>
    </source>
</evidence>
<reference evidence="3 4" key="1">
    <citation type="journal article" date="2014" name="BMC Genomics">
        <title>Comparison of environmental and isolate Sulfobacillus genomes reveals diverse carbon, sulfur, nitrogen, and hydrogen metabolisms.</title>
        <authorList>
            <person name="Justice N.B."/>
            <person name="Norman A."/>
            <person name="Brown C.T."/>
            <person name="Singh A."/>
            <person name="Thomas B.C."/>
            <person name="Banfield J.F."/>
        </authorList>
    </citation>
    <scope>NUCLEOTIDE SEQUENCE [LARGE SCALE GENOMIC DNA]</scope>
    <source>
        <strain evidence="3">AMDSBA1</strain>
    </source>
</reference>
<dbReference type="InterPro" id="IPR001509">
    <property type="entry name" value="Epimerase_deHydtase"/>
</dbReference>
<gene>
    <name evidence="3" type="ORF">C7B43_15915</name>
</gene>
<dbReference type="Gene3D" id="3.40.50.720">
    <property type="entry name" value="NAD(P)-binding Rossmann-like Domain"/>
    <property type="match status" value="1"/>
</dbReference>
<dbReference type="PANTHER" id="PTHR43000">
    <property type="entry name" value="DTDP-D-GLUCOSE 4,6-DEHYDRATASE-RELATED"/>
    <property type="match status" value="1"/>
</dbReference>
<organism evidence="3 4">
    <name type="scientific">Sulfobacillus benefaciens</name>
    <dbReference type="NCBI Taxonomy" id="453960"/>
    <lineage>
        <taxon>Bacteria</taxon>
        <taxon>Bacillati</taxon>
        <taxon>Bacillota</taxon>
        <taxon>Clostridia</taxon>
        <taxon>Eubacteriales</taxon>
        <taxon>Clostridiales Family XVII. Incertae Sedis</taxon>
        <taxon>Sulfobacillus</taxon>
    </lineage>
</organism>
<name>A0A2T2WUH5_9FIRM</name>
<dbReference type="InterPro" id="IPR020904">
    <property type="entry name" value="Sc_DH/Rdtase_CS"/>
</dbReference>
<dbReference type="Proteomes" id="UP000242699">
    <property type="component" value="Unassembled WGS sequence"/>
</dbReference>
<feature type="domain" description="NAD-dependent epimerase/dehydratase" evidence="2">
    <location>
        <begin position="43"/>
        <end position="269"/>
    </location>
</feature>
<evidence type="ECO:0000313" key="3">
    <source>
        <dbReference type="EMBL" id="PSR25880.1"/>
    </source>
</evidence>
<evidence type="ECO:0000256" key="1">
    <source>
        <dbReference type="ARBA" id="ARBA00007637"/>
    </source>
</evidence>
<protein>
    <submittedName>
        <fullName evidence="3">NAD-dependent epimerase</fullName>
    </submittedName>
</protein>
<dbReference type="SUPFAM" id="SSF51735">
    <property type="entry name" value="NAD(P)-binding Rossmann-fold domains"/>
    <property type="match status" value="1"/>
</dbReference>
<comment type="similarity">
    <text evidence="1">Belongs to the NAD(P)-dependent epimerase/dehydratase family.</text>
</comment>
<dbReference type="Pfam" id="PF01370">
    <property type="entry name" value="Epimerase"/>
    <property type="match status" value="1"/>
</dbReference>
<dbReference type="AlphaFoldDB" id="A0A2T2WUH5"/>
<dbReference type="PROSITE" id="PS00061">
    <property type="entry name" value="ADH_SHORT"/>
    <property type="match status" value="1"/>
</dbReference>
<comment type="caution">
    <text evidence="3">The sequence shown here is derived from an EMBL/GenBank/DDBJ whole genome shotgun (WGS) entry which is preliminary data.</text>
</comment>
<dbReference type="InterPro" id="IPR036291">
    <property type="entry name" value="NAD(P)-bd_dom_sf"/>
</dbReference>